<dbReference type="PROSITE" id="PS00211">
    <property type="entry name" value="ABC_TRANSPORTER_1"/>
    <property type="match status" value="1"/>
</dbReference>
<evidence type="ECO:0000256" key="9">
    <source>
        <dbReference type="SAM" id="Phobius"/>
    </source>
</evidence>
<evidence type="ECO:0000256" key="7">
    <source>
        <dbReference type="ARBA" id="ARBA00022989"/>
    </source>
</evidence>
<dbReference type="Pfam" id="PF00005">
    <property type="entry name" value="ABC_tran"/>
    <property type="match status" value="1"/>
</dbReference>
<keyword evidence="5" id="KW-0547">Nucleotide-binding</keyword>
<organism evidence="12 13">
    <name type="scientific">Lentibacillus halodurans</name>
    <dbReference type="NCBI Taxonomy" id="237679"/>
    <lineage>
        <taxon>Bacteria</taxon>
        <taxon>Bacillati</taxon>
        <taxon>Bacillota</taxon>
        <taxon>Bacilli</taxon>
        <taxon>Bacillales</taxon>
        <taxon>Bacillaceae</taxon>
        <taxon>Lentibacillus</taxon>
    </lineage>
</organism>
<evidence type="ECO:0000256" key="8">
    <source>
        <dbReference type="ARBA" id="ARBA00023136"/>
    </source>
</evidence>
<dbReference type="Pfam" id="PF00664">
    <property type="entry name" value="ABC_membrane"/>
    <property type="match status" value="1"/>
</dbReference>
<keyword evidence="2" id="KW-0813">Transport</keyword>
<evidence type="ECO:0000259" key="10">
    <source>
        <dbReference type="PROSITE" id="PS50893"/>
    </source>
</evidence>
<dbReference type="PANTHER" id="PTHR24221">
    <property type="entry name" value="ATP-BINDING CASSETTE SUB-FAMILY B"/>
    <property type="match status" value="1"/>
</dbReference>
<reference evidence="12 13" key="1">
    <citation type="submission" date="2016-10" db="EMBL/GenBank/DDBJ databases">
        <authorList>
            <person name="de Groot N.N."/>
        </authorList>
    </citation>
    <scope>NUCLEOTIDE SEQUENCE [LARGE SCALE GENOMIC DNA]</scope>
    <source>
        <strain evidence="12 13">CGMCC 1.3702</strain>
    </source>
</reference>
<dbReference type="AlphaFoldDB" id="A0A1I1ABZ5"/>
<comment type="subcellular location">
    <subcellularLocation>
        <location evidence="1">Cell membrane</location>
        <topology evidence="1">Multi-pass membrane protein</topology>
    </subcellularLocation>
</comment>
<accession>A0A1I1ABZ5</accession>
<keyword evidence="7 9" id="KW-1133">Transmembrane helix</keyword>
<dbReference type="OrthoDB" id="9806127at2"/>
<protein>
    <submittedName>
        <fullName evidence="12">ATP-binding cassette, subfamily C, CydD</fullName>
    </submittedName>
</protein>
<feature type="transmembrane region" description="Helical" evidence="9">
    <location>
        <begin position="131"/>
        <end position="150"/>
    </location>
</feature>
<dbReference type="PANTHER" id="PTHR24221:SF590">
    <property type="entry name" value="COMPONENT LINKED WITH THE ASSEMBLY OF CYTOCHROME' TRANSPORT TRANSMEMBRANE ATP-BINDING PROTEIN ABC TRANSPORTER CYDD-RELATED"/>
    <property type="match status" value="1"/>
</dbReference>
<evidence type="ECO:0000256" key="5">
    <source>
        <dbReference type="ARBA" id="ARBA00022741"/>
    </source>
</evidence>
<dbReference type="Gene3D" id="1.20.1560.10">
    <property type="entry name" value="ABC transporter type 1, transmembrane domain"/>
    <property type="match status" value="1"/>
</dbReference>
<dbReference type="GO" id="GO:0042883">
    <property type="term" value="P:cysteine transport"/>
    <property type="evidence" value="ECO:0007669"/>
    <property type="project" value="InterPro"/>
</dbReference>
<dbReference type="GO" id="GO:0016887">
    <property type="term" value="F:ATP hydrolysis activity"/>
    <property type="evidence" value="ECO:0007669"/>
    <property type="project" value="InterPro"/>
</dbReference>
<evidence type="ECO:0000256" key="3">
    <source>
        <dbReference type="ARBA" id="ARBA00022475"/>
    </source>
</evidence>
<evidence type="ECO:0000256" key="4">
    <source>
        <dbReference type="ARBA" id="ARBA00022692"/>
    </source>
</evidence>
<dbReference type="PROSITE" id="PS50929">
    <property type="entry name" value="ABC_TM1F"/>
    <property type="match status" value="1"/>
</dbReference>
<gene>
    <name evidence="12" type="ORF">SAMN04488072_11852</name>
</gene>
<dbReference type="STRING" id="237679.SAMN04488072_11852"/>
<evidence type="ECO:0000256" key="2">
    <source>
        <dbReference type="ARBA" id="ARBA00022448"/>
    </source>
</evidence>
<dbReference type="SUPFAM" id="SSF90123">
    <property type="entry name" value="ABC transporter transmembrane region"/>
    <property type="match status" value="1"/>
</dbReference>
<feature type="domain" description="ABC transmembrane type-1" evidence="11">
    <location>
        <begin position="17"/>
        <end position="300"/>
    </location>
</feature>
<dbReference type="Proteomes" id="UP000198642">
    <property type="component" value="Unassembled WGS sequence"/>
</dbReference>
<dbReference type="InterPro" id="IPR017871">
    <property type="entry name" value="ABC_transporter-like_CS"/>
</dbReference>
<dbReference type="InterPro" id="IPR039421">
    <property type="entry name" value="Type_1_exporter"/>
</dbReference>
<keyword evidence="13" id="KW-1185">Reference proteome</keyword>
<feature type="domain" description="ABC transporter" evidence="10">
    <location>
        <begin position="335"/>
        <end position="570"/>
    </location>
</feature>
<dbReference type="GO" id="GO:0005886">
    <property type="term" value="C:plasma membrane"/>
    <property type="evidence" value="ECO:0007669"/>
    <property type="project" value="UniProtKB-SubCell"/>
</dbReference>
<dbReference type="SUPFAM" id="SSF52540">
    <property type="entry name" value="P-loop containing nucleoside triphosphate hydrolases"/>
    <property type="match status" value="1"/>
</dbReference>
<dbReference type="InterPro" id="IPR014216">
    <property type="entry name" value="ABC_transptr_CydD"/>
</dbReference>
<name>A0A1I1ABZ5_9BACI</name>
<dbReference type="GO" id="GO:0005524">
    <property type="term" value="F:ATP binding"/>
    <property type="evidence" value="ECO:0007669"/>
    <property type="project" value="UniProtKB-KW"/>
</dbReference>
<evidence type="ECO:0000256" key="6">
    <source>
        <dbReference type="ARBA" id="ARBA00022840"/>
    </source>
</evidence>
<dbReference type="PROSITE" id="PS50893">
    <property type="entry name" value="ABC_TRANSPORTER_2"/>
    <property type="match status" value="1"/>
</dbReference>
<keyword evidence="6 12" id="KW-0067">ATP-binding</keyword>
<feature type="transmembrane region" description="Helical" evidence="9">
    <location>
        <begin position="43"/>
        <end position="66"/>
    </location>
</feature>
<dbReference type="FunFam" id="3.40.50.300:FF:000221">
    <property type="entry name" value="Multidrug ABC transporter ATP-binding protein"/>
    <property type="match status" value="1"/>
</dbReference>
<dbReference type="InterPro" id="IPR003593">
    <property type="entry name" value="AAA+_ATPase"/>
</dbReference>
<feature type="transmembrane region" description="Helical" evidence="9">
    <location>
        <begin position="236"/>
        <end position="257"/>
    </location>
</feature>
<dbReference type="SMART" id="SM00382">
    <property type="entry name" value="AAA"/>
    <property type="match status" value="1"/>
</dbReference>
<evidence type="ECO:0000259" key="11">
    <source>
        <dbReference type="PROSITE" id="PS50929"/>
    </source>
</evidence>
<dbReference type="InterPro" id="IPR011527">
    <property type="entry name" value="ABC1_TM_dom"/>
</dbReference>
<dbReference type="GO" id="GO:0140359">
    <property type="term" value="F:ABC-type transporter activity"/>
    <property type="evidence" value="ECO:0007669"/>
    <property type="project" value="InterPro"/>
</dbReference>
<feature type="transmembrane region" description="Helical" evidence="9">
    <location>
        <begin position="156"/>
        <end position="176"/>
    </location>
</feature>
<dbReference type="CDD" id="cd18584">
    <property type="entry name" value="ABC_6TM_AarD_CydD"/>
    <property type="match status" value="1"/>
</dbReference>
<evidence type="ECO:0000313" key="13">
    <source>
        <dbReference type="Proteomes" id="UP000198642"/>
    </source>
</evidence>
<keyword evidence="4 9" id="KW-0812">Transmembrane</keyword>
<evidence type="ECO:0000256" key="1">
    <source>
        <dbReference type="ARBA" id="ARBA00004651"/>
    </source>
</evidence>
<dbReference type="EMBL" id="FOJW01000018">
    <property type="protein sequence ID" value="SFB35531.1"/>
    <property type="molecule type" value="Genomic_DNA"/>
</dbReference>
<dbReference type="InterPro" id="IPR003439">
    <property type="entry name" value="ABC_transporter-like_ATP-bd"/>
</dbReference>
<evidence type="ECO:0000313" key="12">
    <source>
        <dbReference type="EMBL" id="SFB35531.1"/>
    </source>
</evidence>
<dbReference type="InterPro" id="IPR027417">
    <property type="entry name" value="P-loop_NTPase"/>
</dbReference>
<dbReference type="NCBIfam" id="TIGR02857">
    <property type="entry name" value="CydD"/>
    <property type="match status" value="1"/>
</dbReference>
<proteinExistence type="predicted"/>
<sequence>MDSLRKVTFGYKWQLSFLFALSVITAVAIILQAYFLVTIVDRVFLQQLTFSEIVWLLWGLLAILLIRTTASYINGRIGIKIGADVKASYRKSLLHKFAGTAISSSSQGQSGGKVSTLLDAVDEMDSYFSAYIPQLIQTSIIPLIILGVVFSQHVNTGLIMVITAPFIPIFMIIIGMQTKTKSEEQQEKLAAFSGRFLDTLQGLTTLKLFGQAKEQENAIEKSSLSFRDATMQILKVAFTSSFMLELISMLSIGIVALELTIQLIIYERISFFTAFFLLVLAPEFYTTLKQLGSTFHSGRSSMGAAKKVTDALTDTEQPVQWGKKNLPAELMPAVIRLQHVSFAYGEGQFSLKNIATVIPSYGQIAIAGRSGSGKTTLLHLIAGLLPAADGQIFVHEKPLMQYREKDWFDQLSYISQHPYLFSGTIEENIAIGGNSDASREEIEHAAEQAGIADLIQTLEDGYDTRVGEAGRGLSGGEMQRLALARAFLKKPSIILFDEPTTGLDLYTERILQQSIQQLSRDATVITVAHRLHTIKHADNILFLENGNLLAEGTHDELVETVPEYRNMVSLQQGVKNE</sequence>
<dbReference type="RefSeq" id="WP_090241077.1">
    <property type="nucleotide sequence ID" value="NZ_FOJW01000018.1"/>
</dbReference>
<keyword evidence="8 9" id="KW-0472">Membrane</keyword>
<dbReference type="Gene3D" id="3.40.50.300">
    <property type="entry name" value="P-loop containing nucleotide triphosphate hydrolases"/>
    <property type="match status" value="1"/>
</dbReference>
<dbReference type="InterPro" id="IPR036640">
    <property type="entry name" value="ABC1_TM_sf"/>
</dbReference>
<keyword evidence="3" id="KW-1003">Cell membrane</keyword>
<feature type="transmembrane region" description="Helical" evidence="9">
    <location>
        <begin position="15"/>
        <end position="37"/>
    </location>
</feature>